<evidence type="ECO:0000313" key="3">
    <source>
        <dbReference type="Proteomes" id="UP000027982"/>
    </source>
</evidence>
<protein>
    <submittedName>
        <fullName evidence="2">Uncharacterized protein</fullName>
    </submittedName>
</protein>
<evidence type="ECO:0000256" key="1">
    <source>
        <dbReference type="SAM" id="Phobius"/>
    </source>
</evidence>
<keyword evidence="3" id="KW-1185">Reference proteome</keyword>
<keyword evidence="1" id="KW-0472">Membrane</keyword>
<dbReference type="EMBL" id="CP007139">
    <property type="protein sequence ID" value="AIE84651.1"/>
    <property type="molecule type" value="Genomic_DNA"/>
</dbReference>
<name>A0A068NMG7_FIMGI</name>
<keyword evidence="1" id="KW-1133">Transmembrane helix</keyword>
<dbReference type="KEGG" id="fgi:OP10G_1283"/>
<proteinExistence type="predicted"/>
<reference evidence="2 3" key="1">
    <citation type="journal article" date="2014" name="PLoS ONE">
        <title>The first complete genome sequence of the class fimbriimonadia in the phylum armatimonadetes.</title>
        <authorList>
            <person name="Hu Z.Y."/>
            <person name="Wang Y.Z."/>
            <person name="Im W.T."/>
            <person name="Wang S.Y."/>
            <person name="Zhao G.P."/>
            <person name="Zheng H.J."/>
            <person name="Quan Z.X."/>
        </authorList>
    </citation>
    <scope>NUCLEOTIDE SEQUENCE [LARGE SCALE GENOMIC DNA]</scope>
    <source>
        <strain evidence="2">Gsoil 348</strain>
    </source>
</reference>
<dbReference type="RefSeq" id="WP_025226727.1">
    <property type="nucleotide sequence ID" value="NZ_CP007139.1"/>
</dbReference>
<accession>A0A068NMG7</accession>
<dbReference type="Proteomes" id="UP000027982">
    <property type="component" value="Chromosome"/>
</dbReference>
<evidence type="ECO:0000313" key="2">
    <source>
        <dbReference type="EMBL" id="AIE84651.1"/>
    </source>
</evidence>
<gene>
    <name evidence="2" type="ORF">OP10G_1283</name>
</gene>
<dbReference type="AlphaFoldDB" id="A0A068NMG7"/>
<dbReference type="STRING" id="661478.OP10G_1283"/>
<feature type="transmembrane region" description="Helical" evidence="1">
    <location>
        <begin position="7"/>
        <end position="29"/>
    </location>
</feature>
<keyword evidence="1" id="KW-0812">Transmembrane</keyword>
<sequence>MKKELSPGSIAIAAVVVVAIIAVIGWTLFGSSLSAGPPIKPHAYVPPAGYRMPQTGGPIGAPASGQPAKK</sequence>
<organism evidence="2 3">
    <name type="scientific">Fimbriimonas ginsengisoli Gsoil 348</name>
    <dbReference type="NCBI Taxonomy" id="661478"/>
    <lineage>
        <taxon>Bacteria</taxon>
        <taxon>Bacillati</taxon>
        <taxon>Armatimonadota</taxon>
        <taxon>Fimbriimonadia</taxon>
        <taxon>Fimbriimonadales</taxon>
        <taxon>Fimbriimonadaceae</taxon>
        <taxon>Fimbriimonas</taxon>
    </lineage>
</organism>
<dbReference type="HOGENOM" id="CLU_2751896_0_0_0"/>